<accession>A0A1B0DR40</accession>
<dbReference type="PANTHER" id="PTHR24291:SF189">
    <property type="entry name" value="CYTOCHROME P450 4C3-RELATED"/>
    <property type="match status" value="1"/>
</dbReference>
<dbReference type="SUPFAM" id="SSF48264">
    <property type="entry name" value="Cytochrome P450"/>
    <property type="match status" value="1"/>
</dbReference>
<evidence type="ECO:0000256" key="10">
    <source>
        <dbReference type="ARBA" id="ARBA00023002"/>
    </source>
</evidence>
<evidence type="ECO:0000256" key="1">
    <source>
        <dbReference type="ARBA" id="ARBA00001971"/>
    </source>
</evidence>
<dbReference type="VEuPathDB" id="VectorBase:PPAPM1_007364"/>
<dbReference type="EMBL" id="AJVK01019647">
    <property type="status" value="NOT_ANNOTATED_CDS"/>
    <property type="molecule type" value="Genomic_DNA"/>
</dbReference>
<dbReference type="VEuPathDB" id="VectorBase:PPAI011023"/>
<evidence type="ECO:0000313" key="15">
    <source>
        <dbReference type="Proteomes" id="UP000092462"/>
    </source>
</evidence>
<dbReference type="AlphaFoldDB" id="A0A1B0DR40"/>
<dbReference type="PANTHER" id="PTHR24291">
    <property type="entry name" value="CYTOCHROME P450 FAMILY 4"/>
    <property type="match status" value="1"/>
</dbReference>
<organism evidence="14 15">
    <name type="scientific">Phlebotomus papatasi</name>
    <name type="common">Sandfly</name>
    <dbReference type="NCBI Taxonomy" id="29031"/>
    <lineage>
        <taxon>Eukaryota</taxon>
        <taxon>Metazoa</taxon>
        <taxon>Ecdysozoa</taxon>
        <taxon>Arthropoda</taxon>
        <taxon>Hexapoda</taxon>
        <taxon>Insecta</taxon>
        <taxon>Pterygota</taxon>
        <taxon>Neoptera</taxon>
        <taxon>Endopterygota</taxon>
        <taxon>Diptera</taxon>
        <taxon>Nematocera</taxon>
        <taxon>Psychodoidea</taxon>
        <taxon>Psychodidae</taxon>
        <taxon>Phlebotomus</taxon>
        <taxon>Phlebotomus</taxon>
    </lineage>
</organism>
<keyword evidence="12" id="KW-0503">Monooxygenase</keyword>
<evidence type="ECO:0000256" key="6">
    <source>
        <dbReference type="ARBA" id="ARBA00022617"/>
    </source>
</evidence>
<dbReference type="EMBL" id="AJVK01019645">
    <property type="status" value="NOT_ANNOTATED_CDS"/>
    <property type="molecule type" value="Genomic_DNA"/>
</dbReference>
<dbReference type="InterPro" id="IPR001128">
    <property type="entry name" value="Cyt_P450"/>
</dbReference>
<keyword evidence="13" id="KW-0472">Membrane</keyword>
<keyword evidence="15" id="KW-1185">Reference proteome</keyword>
<dbReference type="InterPro" id="IPR050196">
    <property type="entry name" value="Cytochrome_P450_Monoox"/>
</dbReference>
<dbReference type="GO" id="GO:0005789">
    <property type="term" value="C:endoplasmic reticulum membrane"/>
    <property type="evidence" value="ECO:0007669"/>
    <property type="project" value="UniProtKB-SubCell"/>
</dbReference>
<evidence type="ECO:0000256" key="13">
    <source>
        <dbReference type="ARBA" id="ARBA00023136"/>
    </source>
</evidence>
<dbReference type="EnsemblMetazoa" id="PPAI011023-RA">
    <property type="protein sequence ID" value="PPAI011023-PA"/>
    <property type="gene ID" value="PPAI011023"/>
</dbReference>
<dbReference type="GO" id="GO:0020037">
    <property type="term" value="F:heme binding"/>
    <property type="evidence" value="ECO:0007669"/>
    <property type="project" value="InterPro"/>
</dbReference>
<evidence type="ECO:0000256" key="12">
    <source>
        <dbReference type="ARBA" id="ARBA00023033"/>
    </source>
</evidence>
<evidence type="ECO:0000256" key="3">
    <source>
        <dbReference type="ARBA" id="ARBA00004174"/>
    </source>
</evidence>
<evidence type="ECO:0000256" key="11">
    <source>
        <dbReference type="ARBA" id="ARBA00023004"/>
    </source>
</evidence>
<dbReference type="InterPro" id="IPR002402">
    <property type="entry name" value="Cyt_P450_E_grp-II"/>
</dbReference>
<comment type="cofactor">
    <cofactor evidence="1">
        <name>heme</name>
        <dbReference type="ChEBI" id="CHEBI:30413"/>
    </cofactor>
</comment>
<keyword evidence="7" id="KW-0479">Metal-binding</keyword>
<proteinExistence type="inferred from homology"/>
<reference evidence="14" key="1">
    <citation type="submission" date="2022-08" db="UniProtKB">
        <authorList>
            <consortium name="EnsemblMetazoa"/>
        </authorList>
    </citation>
    <scope>IDENTIFICATION</scope>
    <source>
        <strain evidence="14">Israel</strain>
    </source>
</reference>
<dbReference type="EMBL" id="AJVK01019648">
    <property type="status" value="NOT_ANNOTATED_CDS"/>
    <property type="molecule type" value="Genomic_DNA"/>
</dbReference>
<dbReference type="EMBL" id="AJVK01019646">
    <property type="status" value="NOT_ANNOTATED_CDS"/>
    <property type="molecule type" value="Genomic_DNA"/>
</dbReference>
<protein>
    <submittedName>
        <fullName evidence="14">Uncharacterized protein</fullName>
    </submittedName>
</protein>
<name>A0A1B0DR40_PHLPP</name>
<keyword evidence="6" id="KW-0349">Heme</keyword>
<evidence type="ECO:0000313" key="14">
    <source>
        <dbReference type="EnsemblMetazoa" id="PPAI011023-PA"/>
    </source>
</evidence>
<dbReference type="Gene3D" id="1.10.630.10">
    <property type="entry name" value="Cytochrome P450"/>
    <property type="match status" value="1"/>
</dbReference>
<sequence length="126" mass="14393">MNDEFMPILGSPKHIDKSSDYNYLHPWLGTGLLTSSGVKWHSRRKILTPAFHFKILEDFIDVFSEQSSILASKLAVEVEKESFNIFPYVTLCTLDIVCETAMGRQVNAQSNSDSEYVKAVYDDRIR</sequence>
<dbReference type="Proteomes" id="UP000092462">
    <property type="component" value="Unassembled WGS sequence"/>
</dbReference>
<keyword evidence="9" id="KW-0492">Microsome</keyword>
<comment type="subcellular location">
    <subcellularLocation>
        <location evidence="4">Endoplasmic reticulum membrane</location>
        <topology evidence="4">Peripheral membrane protein</topology>
    </subcellularLocation>
    <subcellularLocation>
        <location evidence="3">Microsome membrane</location>
        <topology evidence="3">Peripheral membrane protein</topology>
    </subcellularLocation>
</comment>
<comment type="similarity">
    <text evidence="5">Belongs to the cytochrome P450 family.</text>
</comment>
<evidence type="ECO:0000256" key="7">
    <source>
        <dbReference type="ARBA" id="ARBA00022723"/>
    </source>
</evidence>
<evidence type="ECO:0000256" key="5">
    <source>
        <dbReference type="ARBA" id="ARBA00010617"/>
    </source>
</evidence>
<comment type="function">
    <text evidence="2">May be involved in the metabolism of insect hormones and in the breakdown of synthetic insecticides.</text>
</comment>
<dbReference type="GO" id="GO:0016705">
    <property type="term" value="F:oxidoreductase activity, acting on paired donors, with incorporation or reduction of molecular oxygen"/>
    <property type="evidence" value="ECO:0007669"/>
    <property type="project" value="InterPro"/>
</dbReference>
<dbReference type="Pfam" id="PF00067">
    <property type="entry name" value="p450"/>
    <property type="match status" value="1"/>
</dbReference>
<evidence type="ECO:0000256" key="2">
    <source>
        <dbReference type="ARBA" id="ARBA00003690"/>
    </source>
</evidence>
<evidence type="ECO:0000256" key="8">
    <source>
        <dbReference type="ARBA" id="ARBA00022824"/>
    </source>
</evidence>
<keyword evidence="10" id="KW-0560">Oxidoreductase</keyword>
<evidence type="ECO:0000256" key="9">
    <source>
        <dbReference type="ARBA" id="ARBA00022848"/>
    </source>
</evidence>
<dbReference type="PRINTS" id="PR00464">
    <property type="entry name" value="EP450II"/>
</dbReference>
<evidence type="ECO:0000256" key="4">
    <source>
        <dbReference type="ARBA" id="ARBA00004406"/>
    </source>
</evidence>
<dbReference type="GO" id="GO:0005506">
    <property type="term" value="F:iron ion binding"/>
    <property type="evidence" value="ECO:0007669"/>
    <property type="project" value="InterPro"/>
</dbReference>
<dbReference type="GO" id="GO:0004497">
    <property type="term" value="F:monooxygenase activity"/>
    <property type="evidence" value="ECO:0007669"/>
    <property type="project" value="UniProtKB-KW"/>
</dbReference>
<dbReference type="InterPro" id="IPR036396">
    <property type="entry name" value="Cyt_P450_sf"/>
</dbReference>
<keyword evidence="11" id="KW-0408">Iron</keyword>
<keyword evidence="8" id="KW-0256">Endoplasmic reticulum</keyword>